<dbReference type="STRING" id="857967.G0QNT6"/>
<dbReference type="InterPro" id="IPR009450">
    <property type="entry name" value="Plno_GlcNAc_GPI2"/>
</dbReference>
<name>G0QNT6_ICHMU</name>
<evidence type="ECO:0000256" key="2">
    <source>
        <dbReference type="ARBA" id="ARBA00004687"/>
    </source>
</evidence>
<evidence type="ECO:0000256" key="1">
    <source>
        <dbReference type="ARBA" id="ARBA00004141"/>
    </source>
</evidence>
<keyword evidence="7" id="KW-0472">Membrane</keyword>
<comment type="similarity">
    <text evidence="3">Belongs to the PIGC family.</text>
</comment>
<dbReference type="EMBL" id="GL983508">
    <property type="protein sequence ID" value="EGR33127.1"/>
    <property type="molecule type" value="Genomic_DNA"/>
</dbReference>
<dbReference type="InParanoid" id="G0QNT6"/>
<protein>
    <submittedName>
        <fullName evidence="8">Uncharacterized protein</fullName>
    </submittedName>
</protein>
<keyword evidence="6" id="KW-1133">Transmembrane helix</keyword>
<accession>G0QNT6</accession>
<dbReference type="GeneID" id="14909295"/>
<evidence type="ECO:0000313" key="8">
    <source>
        <dbReference type="EMBL" id="EGR33127.1"/>
    </source>
</evidence>
<dbReference type="UniPathway" id="UPA00196"/>
<evidence type="ECO:0000256" key="7">
    <source>
        <dbReference type="ARBA" id="ARBA00023136"/>
    </source>
</evidence>
<dbReference type="GO" id="GO:0016020">
    <property type="term" value="C:membrane"/>
    <property type="evidence" value="ECO:0007669"/>
    <property type="project" value="UniProtKB-SubCell"/>
</dbReference>
<evidence type="ECO:0000256" key="5">
    <source>
        <dbReference type="ARBA" id="ARBA00022692"/>
    </source>
</evidence>
<evidence type="ECO:0000256" key="4">
    <source>
        <dbReference type="ARBA" id="ARBA00022502"/>
    </source>
</evidence>
<comment type="pathway">
    <text evidence="2">Glycolipid biosynthesis; glycosylphosphatidylinositol-anchor biosynthesis.</text>
</comment>
<comment type="subcellular location">
    <subcellularLocation>
        <location evidence="1">Membrane</location>
        <topology evidence="1">Multi-pass membrane protein</topology>
    </subcellularLocation>
</comment>
<keyword evidence="5" id="KW-0812">Transmembrane</keyword>
<dbReference type="Proteomes" id="UP000008983">
    <property type="component" value="Unassembled WGS sequence"/>
</dbReference>
<proteinExistence type="inferred from homology"/>
<sequence length="77" mass="8602">MKTVNETYADNTTYALSTGLILPHSWNCDSSTLAAYGFSALLGSRLHRDLQVFTLLLSSLITFYGPWDLPNNVQVYN</sequence>
<dbReference type="Pfam" id="PF06432">
    <property type="entry name" value="GPI2"/>
    <property type="match status" value="1"/>
</dbReference>
<organism evidence="8 9">
    <name type="scientific">Ichthyophthirius multifiliis</name>
    <name type="common">White spot disease agent</name>
    <name type="synonym">Ich</name>
    <dbReference type="NCBI Taxonomy" id="5932"/>
    <lineage>
        <taxon>Eukaryota</taxon>
        <taxon>Sar</taxon>
        <taxon>Alveolata</taxon>
        <taxon>Ciliophora</taxon>
        <taxon>Intramacronucleata</taxon>
        <taxon>Oligohymenophorea</taxon>
        <taxon>Hymenostomatida</taxon>
        <taxon>Ophryoglenina</taxon>
        <taxon>Ichthyophthirius</taxon>
    </lineage>
</organism>
<gene>
    <name evidence="8" type="ORF">IMG5_061260</name>
</gene>
<evidence type="ECO:0000256" key="3">
    <source>
        <dbReference type="ARBA" id="ARBA00008321"/>
    </source>
</evidence>
<reference evidence="8 9" key="1">
    <citation type="submission" date="2011-07" db="EMBL/GenBank/DDBJ databases">
        <authorList>
            <person name="Coyne R."/>
            <person name="Brami D."/>
            <person name="Johnson J."/>
            <person name="Hostetler J."/>
            <person name="Hannick L."/>
            <person name="Clark T."/>
            <person name="Cassidy-Hanley D."/>
            <person name="Inman J."/>
        </authorList>
    </citation>
    <scope>NUCLEOTIDE SEQUENCE [LARGE SCALE GENOMIC DNA]</scope>
    <source>
        <strain evidence="8 9">G5</strain>
    </source>
</reference>
<dbReference type="AlphaFoldDB" id="G0QNT6"/>
<dbReference type="RefSeq" id="XP_004037113.1">
    <property type="nucleotide sequence ID" value="XM_004037065.1"/>
</dbReference>
<dbReference type="GO" id="GO:0006506">
    <property type="term" value="P:GPI anchor biosynthetic process"/>
    <property type="evidence" value="ECO:0007669"/>
    <property type="project" value="UniProtKB-UniPathway"/>
</dbReference>
<keyword evidence="9" id="KW-1185">Reference proteome</keyword>
<keyword evidence="4" id="KW-0337">GPI-anchor biosynthesis</keyword>
<evidence type="ECO:0000313" key="9">
    <source>
        <dbReference type="Proteomes" id="UP000008983"/>
    </source>
</evidence>
<evidence type="ECO:0000256" key="6">
    <source>
        <dbReference type="ARBA" id="ARBA00022989"/>
    </source>
</evidence>
<dbReference type="OrthoDB" id="417678at2759"/>